<name>A0ABD5NM05_9EURY</name>
<dbReference type="EMBL" id="JBHSAQ010000002">
    <property type="protein sequence ID" value="MFC3958057.1"/>
    <property type="molecule type" value="Genomic_DNA"/>
</dbReference>
<dbReference type="Proteomes" id="UP001595846">
    <property type="component" value="Unassembled WGS sequence"/>
</dbReference>
<evidence type="ECO:0000313" key="3">
    <source>
        <dbReference type="EMBL" id="MFC3958057.1"/>
    </source>
</evidence>
<dbReference type="Pfam" id="PF25923">
    <property type="entry name" value="DUF7969"/>
    <property type="match status" value="1"/>
</dbReference>
<organism evidence="3 4">
    <name type="scientific">Halovivax cerinus</name>
    <dbReference type="NCBI Taxonomy" id="1487865"/>
    <lineage>
        <taxon>Archaea</taxon>
        <taxon>Methanobacteriati</taxon>
        <taxon>Methanobacteriota</taxon>
        <taxon>Stenosarchaea group</taxon>
        <taxon>Halobacteria</taxon>
        <taxon>Halobacteriales</taxon>
        <taxon>Natrialbaceae</taxon>
        <taxon>Halovivax</taxon>
    </lineage>
</organism>
<dbReference type="AlphaFoldDB" id="A0ABD5NM05"/>
<dbReference type="RefSeq" id="WP_256530744.1">
    <property type="nucleotide sequence ID" value="NZ_CP101824.1"/>
</dbReference>
<feature type="region of interest" description="Disordered" evidence="1">
    <location>
        <begin position="86"/>
        <end position="112"/>
    </location>
</feature>
<dbReference type="InterPro" id="IPR058275">
    <property type="entry name" value="DUF7969"/>
</dbReference>
<sequence>MSVPVRYYCPRCKTIVTLQRAGRLADKSVTPVPLEGWSYADIDGDYEPADGVRIVCGESQTDGEGCGEPYYLNFVRFEAGREIEPVPESERVTLASDGPRRPSSPDEPDQSL</sequence>
<evidence type="ECO:0000313" key="4">
    <source>
        <dbReference type="Proteomes" id="UP001595846"/>
    </source>
</evidence>
<protein>
    <recommendedName>
        <fullName evidence="2">DUF7969 domain-containing protein</fullName>
    </recommendedName>
</protein>
<evidence type="ECO:0000256" key="1">
    <source>
        <dbReference type="SAM" id="MobiDB-lite"/>
    </source>
</evidence>
<gene>
    <name evidence="3" type="ORF">ACFOUR_06680</name>
</gene>
<dbReference type="GeneID" id="73903440"/>
<reference evidence="3 4" key="1">
    <citation type="journal article" date="2019" name="Int. J. Syst. Evol. Microbiol.">
        <title>The Global Catalogue of Microorganisms (GCM) 10K type strain sequencing project: providing services to taxonomists for standard genome sequencing and annotation.</title>
        <authorList>
            <consortium name="The Broad Institute Genomics Platform"/>
            <consortium name="The Broad Institute Genome Sequencing Center for Infectious Disease"/>
            <person name="Wu L."/>
            <person name="Ma J."/>
        </authorList>
    </citation>
    <scope>NUCLEOTIDE SEQUENCE [LARGE SCALE GENOMIC DNA]</scope>
    <source>
        <strain evidence="3 4">IBRC-M 10256</strain>
    </source>
</reference>
<feature type="domain" description="DUF7969" evidence="2">
    <location>
        <begin position="1"/>
        <end position="61"/>
    </location>
</feature>
<keyword evidence="4" id="KW-1185">Reference proteome</keyword>
<comment type="caution">
    <text evidence="3">The sequence shown here is derived from an EMBL/GenBank/DDBJ whole genome shotgun (WGS) entry which is preliminary data.</text>
</comment>
<proteinExistence type="predicted"/>
<evidence type="ECO:0000259" key="2">
    <source>
        <dbReference type="Pfam" id="PF25923"/>
    </source>
</evidence>
<accession>A0ABD5NM05</accession>